<dbReference type="InterPro" id="IPR007880">
    <property type="entry name" value="Spiralin"/>
</dbReference>
<name>A0A345Z3Q1_9MOLU</name>
<dbReference type="KEGG" id="salx:SALLE_v1c05560"/>
<dbReference type="OrthoDB" id="391254at2"/>
<dbReference type="EMBL" id="CP031376">
    <property type="protein sequence ID" value="AXK51230.1"/>
    <property type="molecule type" value="Genomic_DNA"/>
</dbReference>
<dbReference type="PROSITE" id="PS51257">
    <property type="entry name" value="PROKAR_LIPOPROTEIN"/>
    <property type="match status" value="1"/>
</dbReference>
<dbReference type="NCBIfam" id="NF038029">
    <property type="entry name" value="LP_plasma"/>
    <property type="match status" value="1"/>
</dbReference>
<dbReference type="NCBIfam" id="NF045726">
    <property type="entry name" value="XXplasma_LP"/>
    <property type="match status" value="1"/>
</dbReference>
<feature type="signal peptide" evidence="1">
    <location>
        <begin position="1"/>
        <end position="22"/>
    </location>
</feature>
<feature type="chain" id="PRO_5016914610" description="Lipoprotein" evidence="1">
    <location>
        <begin position="23"/>
        <end position="200"/>
    </location>
</feature>
<evidence type="ECO:0000313" key="3">
    <source>
        <dbReference type="Proteomes" id="UP000254792"/>
    </source>
</evidence>
<reference evidence="2 3" key="1">
    <citation type="submission" date="2018-07" db="EMBL/GenBank/DDBJ databases">
        <title>Complete genome sequence of Spiroplasma alleghenense PLHS-1 (ATCC 51752).</title>
        <authorList>
            <person name="Chou L."/>
            <person name="Lee T.-Y."/>
            <person name="Tsai Y.-M."/>
            <person name="Kuo C.-H."/>
        </authorList>
    </citation>
    <scope>NUCLEOTIDE SEQUENCE [LARGE SCALE GENOMIC DNA]</scope>
    <source>
        <strain evidence="2 3">PLHS-1</strain>
    </source>
</reference>
<sequence length="200" mass="20778">MKKLLGLLAAFGLTASAGSAVVACGDPKTDENKVDAVEVVLTVTLKADAKQADVEAAIAKLDVKAEGPKEEKQTLSEKAAVEAVKAVEGVEEAVVKTAKDGEATTFESKVKVSFTEKAVLVDITGIVIDGVKVGDEGIEEKVQTEIAKLAKDAKKDTDYTITGDTKAEGKIKVEAKKDSKLIKGEFEITVAAADVDGGGE</sequence>
<protein>
    <recommendedName>
        <fullName evidence="4">Lipoprotein</fullName>
    </recommendedName>
</protein>
<organism evidence="2 3">
    <name type="scientific">Spiroplasma alleghenense</name>
    <dbReference type="NCBI Taxonomy" id="216931"/>
    <lineage>
        <taxon>Bacteria</taxon>
        <taxon>Bacillati</taxon>
        <taxon>Mycoplasmatota</taxon>
        <taxon>Mollicutes</taxon>
        <taxon>Entomoplasmatales</taxon>
        <taxon>Spiroplasmataceae</taxon>
        <taxon>Spiroplasma</taxon>
    </lineage>
</organism>
<proteinExistence type="predicted"/>
<dbReference type="Pfam" id="PF05215">
    <property type="entry name" value="Spiralin"/>
    <property type="match status" value="1"/>
</dbReference>
<dbReference type="RefSeq" id="WP_115558139.1">
    <property type="nucleotide sequence ID" value="NZ_CP031376.1"/>
</dbReference>
<dbReference type="InterPro" id="IPR054816">
    <property type="entry name" value="Lipoprotein_mollicutes-type_CS"/>
</dbReference>
<gene>
    <name evidence="2" type="ORF">SALLE_v1c05560</name>
</gene>
<keyword evidence="1" id="KW-0732">Signal</keyword>
<evidence type="ECO:0000256" key="1">
    <source>
        <dbReference type="SAM" id="SignalP"/>
    </source>
</evidence>
<evidence type="ECO:0000313" key="2">
    <source>
        <dbReference type="EMBL" id="AXK51230.1"/>
    </source>
</evidence>
<dbReference type="Proteomes" id="UP000254792">
    <property type="component" value="Chromosome"/>
</dbReference>
<keyword evidence="3" id="KW-1185">Reference proteome</keyword>
<dbReference type="GO" id="GO:0016020">
    <property type="term" value="C:membrane"/>
    <property type="evidence" value="ECO:0007669"/>
    <property type="project" value="InterPro"/>
</dbReference>
<dbReference type="AlphaFoldDB" id="A0A345Z3Q1"/>
<evidence type="ECO:0008006" key="4">
    <source>
        <dbReference type="Google" id="ProtNLM"/>
    </source>
</evidence>
<accession>A0A345Z3Q1</accession>